<dbReference type="Proteomes" id="UP000256328">
    <property type="component" value="Unassembled WGS sequence"/>
</dbReference>
<organism evidence="1 2">
    <name type="scientific">Coleophoma crateriformis</name>
    <dbReference type="NCBI Taxonomy" id="565419"/>
    <lineage>
        <taxon>Eukaryota</taxon>
        <taxon>Fungi</taxon>
        <taxon>Dikarya</taxon>
        <taxon>Ascomycota</taxon>
        <taxon>Pezizomycotina</taxon>
        <taxon>Leotiomycetes</taxon>
        <taxon>Helotiales</taxon>
        <taxon>Dermateaceae</taxon>
        <taxon>Coleophoma</taxon>
    </lineage>
</organism>
<sequence length="217" mass="23950">MENNSHDAGDLLYHIKRTIIEYAKDPSGSTRITDILSTYTNLKAAKAAARLALLHEGYIKDDFEVYEEKHDVGSWEHGDGVLVFAKAPAGQHFEISIDTKPNTNKFESDSSGIVTAHLQYVLQTTIFYNKDRTGSAQITEVEGTFSTRKAAIEAAKVALLDEDVTKEDFAEYDEKDEDIAAIEWPYGEDVFVHAVLSTGENFLVAVKSQPGQSSSSP</sequence>
<reference evidence="1 2" key="1">
    <citation type="journal article" date="2018" name="IMA Fungus">
        <title>IMA Genome-F 9: Draft genome sequence of Annulohypoxylon stygium, Aspergillus mulundensis, Berkeleyomyces basicola (syn. Thielaviopsis basicola), Ceratocystis smalleyi, two Cercospora beticola strains, Coleophoma cylindrospora, Fusarium fracticaudum, Phialophora cf. hyalina, and Morchella septimelata.</title>
        <authorList>
            <person name="Wingfield B.D."/>
            <person name="Bills G.F."/>
            <person name="Dong Y."/>
            <person name="Huang W."/>
            <person name="Nel W.J."/>
            <person name="Swalarsk-Parry B.S."/>
            <person name="Vaghefi N."/>
            <person name="Wilken P.M."/>
            <person name="An Z."/>
            <person name="de Beer Z.W."/>
            <person name="De Vos L."/>
            <person name="Chen L."/>
            <person name="Duong T.A."/>
            <person name="Gao Y."/>
            <person name="Hammerbacher A."/>
            <person name="Kikkert J.R."/>
            <person name="Li Y."/>
            <person name="Li H."/>
            <person name="Li K."/>
            <person name="Li Q."/>
            <person name="Liu X."/>
            <person name="Ma X."/>
            <person name="Naidoo K."/>
            <person name="Pethybridge S.J."/>
            <person name="Sun J."/>
            <person name="Steenkamp E.T."/>
            <person name="van der Nest M.A."/>
            <person name="van Wyk S."/>
            <person name="Wingfield M.J."/>
            <person name="Xiong C."/>
            <person name="Yue Q."/>
            <person name="Zhang X."/>
        </authorList>
    </citation>
    <scope>NUCLEOTIDE SEQUENCE [LARGE SCALE GENOMIC DNA]</scope>
    <source>
        <strain evidence="1 2">BP5796</strain>
    </source>
</reference>
<evidence type="ECO:0000313" key="1">
    <source>
        <dbReference type="EMBL" id="RDW65156.1"/>
    </source>
</evidence>
<accession>A0A3D8QTJ4</accession>
<keyword evidence="2" id="KW-1185">Reference proteome</keyword>
<evidence type="ECO:0000313" key="2">
    <source>
        <dbReference type="Proteomes" id="UP000256328"/>
    </source>
</evidence>
<proteinExistence type="predicted"/>
<dbReference type="OrthoDB" id="3880401at2759"/>
<name>A0A3D8QTJ4_9HELO</name>
<comment type="caution">
    <text evidence="1">The sequence shown here is derived from an EMBL/GenBank/DDBJ whole genome shotgun (WGS) entry which is preliminary data.</text>
</comment>
<gene>
    <name evidence="1" type="ORF">BP5796_09848</name>
</gene>
<protein>
    <submittedName>
        <fullName evidence="1">Uncharacterized protein</fullName>
    </submittedName>
</protein>
<dbReference type="AlphaFoldDB" id="A0A3D8QTJ4"/>
<dbReference type="EMBL" id="PDLN01000015">
    <property type="protein sequence ID" value="RDW65156.1"/>
    <property type="molecule type" value="Genomic_DNA"/>
</dbReference>